<organism evidence="3 4">
    <name type="scientific">Natronincola ferrireducens</name>
    <dbReference type="NCBI Taxonomy" id="393762"/>
    <lineage>
        <taxon>Bacteria</taxon>
        <taxon>Bacillati</taxon>
        <taxon>Bacillota</taxon>
        <taxon>Clostridia</taxon>
        <taxon>Peptostreptococcales</taxon>
        <taxon>Natronincolaceae</taxon>
        <taxon>Natronincola</taxon>
    </lineage>
</organism>
<dbReference type="GO" id="GO:0022857">
    <property type="term" value="F:transmembrane transporter activity"/>
    <property type="evidence" value="ECO:0007669"/>
    <property type="project" value="InterPro"/>
</dbReference>
<dbReference type="InterPro" id="IPR007210">
    <property type="entry name" value="ABC_Gly_betaine_transp_sub-bd"/>
</dbReference>
<feature type="domain" description="ABC-type glycine betaine transport system substrate-binding" evidence="2">
    <location>
        <begin position="35"/>
        <end position="314"/>
    </location>
</feature>
<dbReference type="CDD" id="cd13641">
    <property type="entry name" value="PBP2_HisX_like"/>
    <property type="match status" value="1"/>
</dbReference>
<dbReference type="PROSITE" id="PS51257">
    <property type="entry name" value="PROKAR_LIPOPROTEIN"/>
    <property type="match status" value="1"/>
</dbReference>
<dbReference type="GO" id="GO:0043190">
    <property type="term" value="C:ATP-binding cassette (ABC) transporter complex"/>
    <property type="evidence" value="ECO:0007669"/>
    <property type="project" value="InterPro"/>
</dbReference>
<dbReference type="EMBL" id="FNFP01000013">
    <property type="protein sequence ID" value="SDL28245.1"/>
    <property type="molecule type" value="Genomic_DNA"/>
</dbReference>
<dbReference type="SUPFAM" id="SSF53850">
    <property type="entry name" value="Periplasmic binding protein-like II"/>
    <property type="match status" value="1"/>
</dbReference>
<evidence type="ECO:0000313" key="4">
    <source>
        <dbReference type="Proteomes" id="UP000198718"/>
    </source>
</evidence>
<reference evidence="3 4" key="1">
    <citation type="submission" date="2016-10" db="EMBL/GenBank/DDBJ databases">
        <authorList>
            <person name="de Groot N.N."/>
        </authorList>
    </citation>
    <scope>NUCLEOTIDE SEQUENCE [LARGE SCALE GENOMIC DNA]</scope>
    <source>
        <strain evidence="3 4">DSM 18346</strain>
    </source>
</reference>
<name>A0A1G9IT38_9FIRM</name>
<dbReference type="RefSeq" id="WP_244269565.1">
    <property type="nucleotide sequence ID" value="NZ_FNFP01000013.1"/>
</dbReference>
<accession>A0A1G9IT38</accession>
<sequence>MNFLMKKSYKKVGVVLLSVLLFVLITGCTSEDAEKTIVFADPGWDSVAFHNEVASYIIQHGYGYGTEVEIGSTPITFTALRNGSVDVLMEAWTDNIKESYEEAIAKGEVIEASINFDDSAQGFYVPTYVIKGDPERGIEPMAPDLRTVQDLPKYWEVFKDREDPSKGRLYGAIPGWEIDGILQEKVKNSGLNETYNYFSPGSDAALASSIVGAYERGEAWVGYYWEPTWVIGQYDMTLLGDIPYDEEKWLDGYGTELPPVDVTIAIGSSLQEDAPEIAAFLQNYSTSSGITSEALAYMQENDGTTEETAIWFLNEYQQLWTTWVPEEVADLVKESLNK</sequence>
<dbReference type="Gene3D" id="3.40.190.10">
    <property type="entry name" value="Periplasmic binding protein-like II"/>
    <property type="match status" value="1"/>
</dbReference>
<protein>
    <submittedName>
        <fullName evidence="3">Glycine betaine/proline transport system substrate-binding protein</fullName>
    </submittedName>
</protein>
<feature type="chain" id="PRO_5011546522" evidence="1">
    <location>
        <begin position="33"/>
        <end position="338"/>
    </location>
</feature>
<gene>
    <name evidence="3" type="ORF">SAMN05660472_02935</name>
</gene>
<dbReference type="STRING" id="393762.SAMN05660472_02935"/>
<keyword evidence="4" id="KW-1185">Reference proteome</keyword>
<keyword evidence="1" id="KW-0732">Signal</keyword>
<feature type="signal peptide" evidence="1">
    <location>
        <begin position="1"/>
        <end position="32"/>
    </location>
</feature>
<dbReference type="AlphaFoldDB" id="A0A1G9IT38"/>
<evidence type="ECO:0000313" key="3">
    <source>
        <dbReference type="EMBL" id="SDL28245.1"/>
    </source>
</evidence>
<dbReference type="Gene3D" id="3.40.190.100">
    <property type="entry name" value="Glycine betaine-binding periplasmic protein, domain 2"/>
    <property type="match status" value="1"/>
</dbReference>
<dbReference type="Pfam" id="PF04069">
    <property type="entry name" value="OpuAC"/>
    <property type="match status" value="1"/>
</dbReference>
<dbReference type="Proteomes" id="UP000198718">
    <property type="component" value="Unassembled WGS sequence"/>
</dbReference>
<evidence type="ECO:0000256" key="1">
    <source>
        <dbReference type="SAM" id="SignalP"/>
    </source>
</evidence>
<proteinExistence type="predicted"/>
<evidence type="ECO:0000259" key="2">
    <source>
        <dbReference type="Pfam" id="PF04069"/>
    </source>
</evidence>